<dbReference type="GO" id="GO:0097367">
    <property type="term" value="F:carbohydrate derivative binding"/>
    <property type="evidence" value="ECO:0007669"/>
    <property type="project" value="InterPro"/>
</dbReference>
<keyword evidence="7 9" id="KW-0413">Isomerase</keyword>
<feature type="binding site" evidence="9">
    <location>
        <position position="432"/>
    </location>
    <ligand>
        <name>Zn(2+)</name>
        <dbReference type="ChEBI" id="CHEBI:29105"/>
    </ligand>
</feature>
<dbReference type="GO" id="GO:0005975">
    <property type="term" value="P:carbohydrate metabolic process"/>
    <property type="evidence" value="ECO:0007669"/>
    <property type="project" value="UniProtKB-UniRule"/>
</dbReference>
<proteinExistence type="inferred from homology"/>
<sequence length="454" mass="51607">MGAIKSFFIKFFSLFQRKKKKRRPEEETPPVRESFGYKRELAELREKADRFFVTRKKNGGLIHETKYYKILKNGPKLFRLEGKEKSGREYSIVISTGNFLSVQADKISGVVFIPEAEFNRILSYEHSDLKSVFSRFQPEGIEEDIKVLYEKSDSSQETWKDFYNWEPFWKQQIFIRLKPSILCILLVYMGSEFEQFFQSNSTKRLKSIVSDELYFLNVSGNQKENSPYTENLSLQDFEKAKKEFFQVLEQIRKKEETPKMDIKEIALGQIRDSIATKQKCIDSILEDIIKAGEIVSKILQAGNTIFLCGNGGSSCDASHIAAELVVRYKSGNERKALPALSLSADSAVLTACSNDYGYEEIFSRQIEAFGRKGDLLIGLSTSGNSKNVLLALEKAKTRGVKTISLLGGDGGKMKNLSDLDVIVPSNVTARIQESHILIGHIICSIVEYNLFKME</sequence>
<comment type="pathway">
    <text evidence="9">Carbohydrate biosynthesis; D-glycero-D-manno-heptose 7-phosphate biosynthesis; D-glycero-alpha-D-manno-heptose 7-phosphate and D-glycero-beta-D-manno-heptose 7-phosphate from sedoheptulose 7-phosphate: step 1/1.</text>
</comment>
<reference evidence="11 12" key="1">
    <citation type="submission" date="2013-01" db="EMBL/GenBank/DDBJ databases">
        <authorList>
            <person name="Harkins D.M."/>
            <person name="Durkin A.S."/>
            <person name="Brinkac L.M."/>
            <person name="Haft D.H."/>
            <person name="Selengut J.D."/>
            <person name="Sanka R."/>
            <person name="DePew J."/>
            <person name="Purushe J."/>
            <person name="Peacock S.J."/>
            <person name="Thaipadungpanit J."/>
            <person name="Wuthiekanun V.W."/>
            <person name="Day N.P."/>
            <person name="Vinetz J.M."/>
            <person name="Sutton G.G."/>
            <person name="Nierman W.C."/>
            <person name="Fouts D.E."/>
        </authorList>
    </citation>
    <scope>NUCLEOTIDE SEQUENCE [LARGE SCALE GENOMIC DNA]</scope>
    <source>
        <strain evidence="11 12">L0374</strain>
    </source>
</reference>
<dbReference type="UniPathway" id="UPA00041">
    <property type="reaction ID" value="UER00436"/>
</dbReference>
<dbReference type="Pfam" id="PF13580">
    <property type="entry name" value="SIS_2"/>
    <property type="match status" value="1"/>
</dbReference>
<keyword evidence="8 9" id="KW-0119">Carbohydrate metabolism</keyword>
<dbReference type="PROSITE" id="PS51464">
    <property type="entry name" value="SIS"/>
    <property type="match status" value="1"/>
</dbReference>
<dbReference type="Gene3D" id="3.40.50.10490">
    <property type="entry name" value="Glucose-6-phosphate isomerase like protein, domain 1"/>
    <property type="match status" value="1"/>
</dbReference>
<name>M6K738_LEPIR</name>
<comment type="catalytic activity">
    <reaction evidence="1 9">
        <text>2 D-sedoheptulose 7-phosphate = D-glycero-alpha-D-manno-heptose 7-phosphate + D-glycero-beta-D-manno-heptose 7-phosphate</text>
        <dbReference type="Rhea" id="RHEA:27489"/>
        <dbReference type="ChEBI" id="CHEBI:57483"/>
        <dbReference type="ChEBI" id="CHEBI:60203"/>
        <dbReference type="ChEBI" id="CHEBI:60204"/>
        <dbReference type="EC" id="5.3.1.28"/>
    </reaction>
</comment>
<comment type="function">
    <text evidence="9">Catalyzes the isomerization of sedoheptulose 7-phosphate in D-glycero-D-manno-heptose 7-phosphate.</text>
</comment>
<evidence type="ECO:0000313" key="11">
    <source>
        <dbReference type="EMBL" id="EMN29989.1"/>
    </source>
</evidence>
<dbReference type="InterPro" id="IPR001347">
    <property type="entry name" value="SIS_dom"/>
</dbReference>
<evidence type="ECO:0000256" key="9">
    <source>
        <dbReference type="HAMAP-Rule" id="MF_00067"/>
    </source>
</evidence>
<evidence type="ECO:0000256" key="1">
    <source>
        <dbReference type="ARBA" id="ARBA00000348"/>
    </source>
</evidence>
<feature type="domain" description="SIS" evidence="10">
    <location>
        <begin position="294"/>
        <end position="454"/>
    </location>
</feature>
<dbReference type="SUPFAM" id="SSF53697">
    <property type="entry name" value="SIS domain"/>
    <property type="match status" value="1"/>
</dbReference>
<feature type="binding site" evidence="9">
    <location>
        <position position="440"/>
    </location>
    <ligand>
        <name>Zn(2+)</name>
        <dbReference type="ChEBI" id="CHEBI:29105"/>
    </ligand>
</feature>
<dbReference type="EC" id="5.3.1.28" evidence="9"/>
<keyword evidence="5 9" id="KW-0479">Metal-binding</keyword>
<dbReference type="PANTHER" id="PTHR30390">
    <property type="entry name" value="SEDOHEPTULOSE 7-PHOSPHATE ISOMERASE / DNAA INITIATOR-ASSOCIATING FACTOR FOR REPLICATION INITIATION"/>
    <property type="match status" value="1"/>
</dbReference>
<keyword evidence="4 9" id="KW-0963">Cytoplasm</keyword>
<feature type="binding site" evidence="9">
    <location>
        <position position="432"/>
    </location>
    <ligand>
        <name>substrate</name>
    </ligand>
</feature>
<comment type="subcellular location">
    <subcellularLocation>
        <location evidence="2 9">Cytoplasm</location>
    </subcellularLocation>
</comment>
<dbReference type="HAMAP" id="MF_00067">
    <property type="entry name" value="GmhA"/>
    <property type="match status" value="1"/>
</dbReference>
<keyword evidence="6 9" id="KW-0862">Zinc</keyword>
<comment type="miscellaneous">
    <text evidence="9">The reaction produces a racemic mixture of D-glycero-alpha-D-manno-heptose 7-phosphate and D-glycero-beta-D-manno-heptose 7-phosphate.</text>
</comment>
<evidence type="ECO:0000256" key="7">
    <source>
        <dbReference type="ARBA" id="ARBA00023235"/>
    </source>
</evidence>
<feature type="binding site" evidence="9">
    <location>
        <position position="319"/>
    </location>
    <ligand>
        <name>Zn(2+)</name>
        <dbReference type="ChEBI" id="CHEBI:29105"/>
    </ligand>
</feature>
<dbReference type="AlphaFoldDB" id="M6K738"/>
<dbReference type="InterPro" id="IPR004515">
    <property type="entry name" value="Phosphoheptose_Isoase"/>
</dbReference>
<dbReference type="InterPro" id="IPR035461">
    <property type="entry name" value="GmhA/DiaA"/>
</dbReference>
<dbReference type="GO" id="GO:0008270">
    <property type="term" value="F:zinc ion binding"/>
    <property type="evidence" value="ECO:0007669"/>
    <property type="project" value="UniProtKB-UniRule"/>
</dbReference>
<feature type="binding site" evidence="9">
    <location>
        <position position="323"/>
    </location>
    <ligand>
        <name>Zn(2+)</name>
        <dbReference type="ChEBI" id="CHEBI:29105"/>
    </ligand>
</feature>
<dbReference type="GO" id="GO:2001061">
    <property type="term" value="P:D-glycero-D-manno-heptose 7-phosphate biosynthetic process"/>
    <property type="evidence" value="ECO:0007669"/>
    <property type="project" value="UniProtKB-UniPathway"/>
</dbReference>
<feature type="binding site" evidence="9">
    <location>
        <begin position="354"/>
        <end position="355"/>
    </location>
    <ligand>
        <name>substrate</name>
    </ligand>
</feature>
<evidence type="ECO:0000256" key="2">
    <source>
        <dbReference type="ARBA" id="ARBA00004496"/>
    </source>
</evidence>
<dbReference type="CDD" id="cd05006">
    <property type="entry name" value="SIS_GmhA"/>
    <property type="match status" value="1"/>
</dbReference>
<evidence type="ECO:0000259" key="10">
    <source>
        <dbReference type="PROSITE" id="PS51464"/>
    </source>
</evidence>
<dbReference type="NCBIfam" id="NF047557">
    <property type="entry name" value="LIC_11826_fam"/>
    <property type="match status" value="1"/>
</dbReference>
<dbReference type="Proteomes" id="UP000012137">
    <property type="component" value="Unassembled WGS sequence"/>
</dbReference>
<dbReference type="EMBL" id="AHMZ02000099">
    <property type="protein sequence ID" value="EMN29989.1"/>
    <property type="molecule type" value="Genomic_DNA"/>
</dbReference>
<evidence type="ECO:0000256" key="3">
    <source>
        <dbReference type="ARBA" id="ARBA00009894"/>
    </source>
</evidence>
<dbReference type="GO" id="GO:0008968">
    <property type="term" value="F:D-sedoheptulose 7-phosphate isomerase activity"/>
    <property type="evidence" value="ECO:0007669"/>
    <property type="project" value="UniProtKB-UniRule"/>
</dbReference>
<dbReference type="InterPro" id="IPR050099">
    <property type="entry name" value="SIS_GmhA/DiaA_subfam"/>
</dbReference>
<feature type="binding site" evidence="9">
    <location>
        <begin position="310"/>
        <end position="312"/>
    </location>
    <ligand>
        <name>substrate</name>
    </ligand>
</feature>
<dbReference type="InterPro" id="IPR046348">
    <property type="entry name" value="SIS_dom_sf"/>
</dbReference>
<accession>M6K738</accession>
<evidence type="ECO:0000256" key="8">
    <source>
        <dbReference type="ARBA" id="ARBA00023277"/>
    </source>
</evidence>
<evidence type="ECO:0000313" key="12">
    <source>
        <dbReference type="Proteomes" id="UP000012137"/>
    </source>
</evidence>
<protein>
    <recommendedName>
        <fullName evidence="9">Phosphoheptose isomerase</fullName>
        <ecNumber evidence="9">5.3.1.28</ecNumber>
    </recommendedName>
    <alternativeName>
        <fullName evidence="9">Sedoheptulose 7-phosphate isomerase</fullName>
    </alternativeName>
</protein>
<gene>
    <name evidence="9" type="primary">gmhA</name>
    <name evidence="11" type="ORF">LEP1GSC083_1811</name>
</gene>
<feature type="binding site" evidence="9">
    <location>
        <begin position="380"/>
        <end position="382"/>
    </location>
    <ligand>
        <name>substrate</name>
    </ligand>
</feature>
<dbReference type="NCBIfam" id="NF047553">
    <property type="entry name" value="LBBP_01157_fam"/>
    <property type="match status" value="1"/>
</dbReference>
<dbReference type="PANTHER" id="PTHR30390:SF6">
    <property type="entry name" value="DNAA INITIATOR-ASSOCIATING PROTEIN DIAA"/>
    <property type="match status" value="1"/>
</dbReference>
<dbReference type="GO" id="GO:0005737">
    <property type="term" value="C:cytoplasm"/>
    <property type="evidence" value="ECO:0007669"/>
    <property type="project" value="UniProtKB-SubCell"/>
</dbReference>
<comment type="similarity">
    <text evidence="3 9">Belongs to the SIS family. GmhA subfamily.</text>
</comment>
<evidence type="ECO:0000256" key="5">
    <source>
        <dbReference type="ARBA" id="ARBA00022723"/>
    </source>
</evidence>
<evidence type="ECO:0000256" key="4">
    <source>
        <dbReference type="ARBA" id="ARBA00022490"/>
    </source>
</evidence>
<feature type="binding site" evidence="9">
    <location>
        <position position="323"/>
    </location>
    <ligand>
        <name>substrate</name>
    </ligand>
</feature>
<comment type="cofactor">
    <cofactor evidence="9">
        <name>Zn(2+)</name>
        <dbReference type="ChEBI" id="CHEBI:29105"/>
    </cofactor>
    <text evidence="9">Binds 1 zinc ion per subunit.</text>
</comment>
<feature type="binding site" evidence="9">
    <location>
        <position position="385"/>
    </location>
    <ligand>
        <name>substrate</name>
    </ligand>
</feature>
<organism evidence="11 12">
    <name type="scientific">Leptospira interrogans serovar Pyrogenes str. L0374</name>
    <dbReference type="NCBI Taxonomy" id="1049928"/>
    <lineage>
        <taxon>Bacteria</taxon>
        <taxon>Pseudomonadati</taxon>
        <taxon>Spirochaetota</taxon>
        <taxon>Spirochaetia</taxon>
        <taxon>Leptospirales</taxon>
        <taxon>Leptospiraceae</taxon>
        <taxon>Leptospira</taxon>
    </lineage>
</organism>
<comment type="caution">
    <text evidence="11">The sequence shown here is derived from an EMBL/GenBank/DDBJ whole genome shotgun (WGS) entry which is preliminary data.</text>
</comment>
<evidence type="ECO:0000256" key="6">
    <source>
        <dbReference type="ARBA" id="ARBA00022833"/>
    </source>
</evidence>